<dbReference type="AlphaFoldDB" id="A0A1R1I2W7"/>
<gene>
    <name evidence="9" type="ORF">BJN45_12870</name>
</gene>
<keyword evidence="7" id="KW-1133">Transmembrane helix</keyword>
<keyword evidence="7" id="KW-0472">Membrane</keyword>
<comment type="caution">
    <text evidence="9">The sequence shown here is derived from an EMBL/GenBank/DDBJ whole genome shotgun (WGS) entry which is preliminary data.</text>
</comment>
<feature type="transmembrane region" description="Helical" evidence="7">
    <location>
        <begin position="83"/>
        <end position="104"/>
    </location>
</feature>
<name>A0A1R1I2W7_9RHOO</name>
<dbReference type="InterPro" id="IPR014116">
    <property type="entry name" value="Cyt_c_oxidase_cbb3_FixG"/>
</dbReference>
<keyword evidence="10" id="KW-1185">Reference proteome</keyword>
<sequence>MVKQSPGKRTIEIKPVPDPNVKVYPRSVSGVFNSWRVAFVWLTQIVFYGLCWLPWNGRQAVLFDLEQRRFYLFDLVLWPQDTIYLTILLLLSALALFLFTAVAGRLWCGYSCPQTVYTEIFLWVEKWIEGERPQRIKLDAAPNSRGKVLKKSLKHTIWLVISLWTGLTFVGYFTPIRELLVSLTTAGSGPWEAFWVLFYGGATYGMAGFLREHMCKYICPYAQFQFVMFDRDTLIVAYDAQRGEARGSRPKNADPRALGLGDCIDCNICVQVCPTGIDIRDGLQLECIGCAACIDACDQVMDKMNYPRGLIRYSTENAVEQGFGRQEIVRRTLRLRPMLYLGAFLLIGGASAWSLATRMPLKVGIEKERAALYRESDNGDIENAFRMHLTNASEQPRSFRIEVAGLPGIAISGTGQASVPAAGMQEIALSVRVEPGSASSGSHPITFSIIDADNPEIHVEQKASFWMP</sequence>
<keyword evidence="2" id="KW-0004">4Fe-4S</keyword>
<keyword evidence="1" id="KW-0813">Transport</keyword>
<evidence type="ECO:0000256" key="7">
    <source>
        <dbReference type="SAM" id="Phobius"/>
    </source>
</evidence>
<dbReference type="OrthoDB" id="9811700at2"/>
<keyword evidence="3" id="KW-0479">Metal-binding</keyword>
<feature type="transmembrane region" description="Helical" evidence="7">
    <location>
        <begin position="338"/>
        <end position="356"/>
    </location>
</feature>
<dbReference type="STRING" id="418702.BJN45_12870"/>
<dbReference type="GO" id="GO:0046872">
    <property type="term" value="F:metal ion binding"/>
    <property type="evidence" value="ECO:0007669"/>
    <property type="project" value="UniProtKB-KW"/>
</dbReference>
<accession>A0A1R1I2W7</accession>
<evidence type="ECO:0000256" key="1">
    <source>
        <dbReference type="ARBA" id="ARBA00022448"/>
    </source>
</evidence>
<dbReference type="Pfam" id="PF11614">
    <property type="entry name" value="FixG_C"/>
    <property type="match status" value="1"/>
</dbReference>
<dbReference type="EMBL" id="MTHD01000004">
    <property type="protein sequence ID" value="OMG53118.1"/>
    <property type="molecule type" value="Genomic_DNA"/>
</dbReference>
<reference evidence="9 10" key="1">
    <citation type="submission" date="2016-10" db="EMBL/GenBank/DDBJ databases">
        <title>Alkaliphiles isolated from bioreactors.</title>
        <authorList>
            <person name="Salah Z."/>
            <person name="Rout S.P."/>
            <person name="Humphreys P.N."/>
        </authorList>
    </citation>
    <scope>NUCLEOTIDE SEQUENCE [LARGE SCALE GENOMIC DNA]</scope>
    <source>
        <strain evidence="9 10">ZS02</strain>
    </source>
</reference>
<evidence type="ECO:0000313" key="10">
    <source>
        <dbReference type="Proteomes" id="UP000187526"/>
    </source>
</evidence>
<evidence type="ECO:0000313" key="9">
    <source>
        <dbReference type="EMBL" id="OMG53118.1"/>
    </source>
</evidence>
<protein>
    <submittedName>
        <fullName evidence="9">Cytochrome c oxidase accessory protein CcoG</fullName>
    </submittedName>
</protein>
<evidence type="ECO:0000256" key="2">
    <source>
        <dbReference type="ARBA" id="ARBA00022485"/>
    </source>
</evidence>
<evidence type="ECO:0000259" key="8">
    <source>
        <dbReference type="PROSITE" id="PS51379"/>
    </source>
</evidence>
<dbReference type="Pfam" id="PF13746">
    <property type="entry name" value="Fer4_18"/>
    <property type="match status" value="1"/>
</dbReference>
<feature type="transmembrane region" description="Helical" evidence="7">
    <location>
        <begin position="155"/>
        <end position="173"/>
    </location>
</feature>
<dbReference type="InterPro" id="IPR013783">
    <property type="entry name" value="Ig-like_fold"/>
</dbReference>
<evidence type="ECO:0000256" key="5">
    <source>
        <dbReference type="ARBA" id="ARBA00023004"/>
    </source>
</evidence>
<feature type="domain" description="4Fe-4S ferredoxin-type" evidence="8">
    <location>
        <begin position="254"/>
        <end position="282"/>
    </location>
</feature>
<dbReference type="InterPro" id="IPR017896">
    <property type="entry name" value="4Fe4S_Fe-S-bd"/>
</dbReference>
<dbReference type="Gene3D" id="2.60.40.10">
    <property type="entry name" value="Immunoglobulins"/>
    <property type="match status" value="1"/>
</dbReference>
<proteinExistence type="predicted"/>
<evidence type="ECO:0000256" key="3">
    <source>
        <dbReference type="ARBA" id="ARBA00022723"/>
    </source>
</evidence>
<dbReference type="PANTHER" id="PTHR30176:SF3">
    <property type="entry name" value="FERREDOXIN-TYPE PROTEIN NAPH"/>
    <property type="match status" value="1"/>
</dbReference>
<dbReference type="PROSITE" id="PS00198">
    <property type="entry name" value="4FE4S_FER_1"/>
    <property type="match status" value="1"/>
</dbReference>
<dbReference type="Proteomes" id="UP000187526">
    <property type="component" value="Unassembled WGS sequence"/>
</dbReference>
<keyword evidence="5" id="KW-0408">Iron</keyword>
<feature type="transmembrane region" description="Helical" evidence="7">
    <location>
        <begin position="193"/>
        <end position="210"/>
    </location>
</feature>
<dbReference type="NCBIfam" id="TIGR02745">
    <property type="entry name" value="ccoG_rdxA_fixG"/>
    <property type="match status" value="1"/>
</dbReference>
<organism evidence="9 10">
    <name type="scientific">Azonexus hydrophilus</name>
    <dbReference type="NCBI Taxonomy" id="418702"/>
    <lineage>
        <taxon>Bacteria</taxon>
        <taxon>Pseudomonadati</taxon>
        <taxon>Pseudomonadota</taxon>
        <taxon>Betaproteobacteria</taxon>
        <taxon>Rhodocyclales</taxon>
        <taxon>Azonexaceae</taxon>
        <taxon>Azonexus</taxon>
    </lineage>
</organism>
<dbReference type="PROSITE" id="PS51379">
    <property type="entry name" value="4FE4S_FER_2"/>
    <property type="match status" value="1"/>
</dbReference>
<dbReference type="InterPro" id="IPR032879">
    <property type="entry name" value="FixG_C"/>
</dbReference>
<dbReference type="RefSeq" id="WP_076095845.1">
    <property type="nucleotide sequence ID" value="NZ_MTHD01000004.1"/>
</dbReference>
<dbReference type="InterPro" id="IPR017900">
    <property type="entry name" value="4Fe4S_Fe_S_CS"/>
</dbReference>
<dbReference type="PANTHER" id="PTHR30176">
    <property type="entry name" value="FERREDOXIN-TYPE PROTEIN NAPH"/>
    <property type="match status" value="1"/>
</dbReference>
<dbReference type="GO" id="GO:0051539">
    <property type="term" value="F:4 iron, 4 sulfur cluster binding"/>
    <property type="evidence" value="ECO:0007669"/>
    <property type="project" value="UniProtKB-KW"/>
</dbReference>
<keyword evidence="4" id="KW-0249">Electron transport</keyword>
<dbReference type="Pfam" id="PF12801">
    <property type="entry name" value="Fer4_5"/>
    <property type="match status" value="1"/>
</dbReference>
<dbReference type="SUPFAM" id="SSF54862">
    <property type="entry name" value="4Fe-4S ferredoxins"/>
    <property type="match status" value="1"/>
</dbReference>
<evidence type="ECO:0000256" key="4">
    <source>
        <dbReference type="ARBA" id="ARBA00022982"/>
    </source>
</evidence>
<feature type="transmembrane region" description="Helical" evidence="7">
    <location>
        <begin position="35"/>
        <end position="55"/>
    </location>
</feature>
<dbReference type="InterPro" id="IPR051684">
    <property type="entry name" value="Electron_Trans/Redox"/>
</dbReference>
<evidence type="ECO:0000256" key="6">
    <source>
        <dbReference type="ARBA" id="ARBA00023014"/>
    </source>
</evidence>
<keyword evidence="7" id="KW-0812">Transmembrane</keyword>
<dbReference type="GO" id="GO:0005886">
    <property type="term" value="C:plasma membrane"/>
    <property type="evidence" value="ECO:0007669"/>
    <property type="project" value="TreeGrafter"/>
</dbReference>
<keyword evidence="6" id="KW-0411">Iron-sulfur</keyword>